<gene>
    <name evidence="1" type="ORF">Tpal_1078</name>
</gene>
<organism evidence="1 2">
    <name type="scientific">Trichococcus palustris</name>
    <dbReference type="NCBI Taxonomy" id="140314"/>
    <lineage>
        <taxon>Bacteria</taxon>
        <taxon>Bacillati</taxon>
        <taxon>Bacillota</taxon>
        <taxon>Bacilli</taxon>
        <taxon>Lactobacillales</taxon>
        <taxon>Carnobacteriaceae</taxon>
        <taxon>Trichococcus</taxon>
    </lineage>
</organism>
<proteinExistence type="predicted"/>
<dbReference type="STRING" id="140314.SAMN04488076_11317"/>
<accession>A0A143YES0</accession>
<dbReference type="RefSeq" id="WP_087032323.1">
    <property type="nucleotide sequence ID" value="NZ_FJNE01000003.1"/>
</dbReference>
<evidence type="ECO:0000313" key="1">
    <source>
        <dbReference type="EMBL" id="CZQ88996.1"/>
    </source>
</evidence>
<dbReference type="OrthoDB" id="4953492at2"/>
<name>A0A143YES0_9LACT</name>
<protein>
    <submittedName>
        <fullName evidence="1">Uncharacterized protein</fullName>
    </submittedName>
</protein>
<keyword evidence="2" id="KW-1185">Reference proteome</keyword>
<reference evidence="1 2" key="1">
    <citation type="submission" date="2016-02" db="EMBL/GenBank/DDBJ databases">
        <authorList>
            <person name="Wen L."/>
            <person name="He K."/>
            <person name="Yang H."/>
        </authorList>
    </citation>
    <scope>NUCLEOTIDE SEQUENCE [LARGE SCALE GENOMIC DNA]</scope>
    <source>
        <strain evidence="1">Trichococcus palustris</strain>
    </source>
</reference>
<dbReference type="EMBL" id="FJNE01000003">
    <property type="protein sequence ID" value="CZQ88996.1"/>
    <property type="molecule type" value="Genomic_DNA"/>
</dbReference>
<dbReference type="Proteomes" id="UP000242754">
    <property type="component" value="Unassembled WGS sequence"/>
</dbReference>
<sequence>MTPSEKTEKKRLIGEVLEVGSSRLKDNEVEFLYQFVTQYDRFIGITETIRRCHDSWSSDGKFTRWEYYTYSLGRNDVGICVEESYHDDEGKSGEYPKVIIYKARDVINWFRDYKRQKSFDSVRDICNLI</sequence>
<dbReference type="AlphaFoldDB" id="A0A143YES0"/>
<evidence type="ECO:0000313" key="2">
    <source>
        <dbReference type="Proteomes" id="UP000242754"/>
    </source>
</evidence>